<keyword evidence="3" id="KW-0378">Hydrolase</keyword>
<sequence length="126" mass="14484">MEKDVERFGDDQEIVPGIRSIWTPGHTPGHTSFMVTSGEAQLLVWGDVTNFTDIVLRFPLWTPSADMDQQVALSTRMRMLDMATADRMRVSCFHGPFPGNGYIRKITDEEYRLVPLQWTEHLDGWK</sequence>
<dbReference type="InterPro" id="IPR001279">
    <property type="entry name" value="Metallo-B-lactamas"/>
</dbReference>
<evidence type="ECO:0000256" key="1">
    <source>
        <dbReference type="ARBA" id="ARBA00007749"/>
    </source>
</evidence>
<dbReference type="Pfam" id="PF00753">
    <property type="entry name" value="Lactamase_B"/>
    <property type="match status" value="1"/>
</dbReference>
<reference evidence="7" key="1">
    <citation type="journal article" date="2019" name="Int. J. Syst. Evol. Microbiol.">
        <title>The Global Catalogue of Microorganisms (GCM) 10K type strain sequencing project: providing services to taxonomists for standard genome sequencing and annotation.</title>
        <authorList>
            <consortium name="The Broad Institute Genomics Platform"/>
            <consortium name="The Broad Institute Genome Sequencing Center for Infectious Disease"/>
            <person name="Wu L."/>
            <person name="Ma J."/>
        </authorList>
    </citation>
    <scope>NUCLEOTIDE SEQUENCE [LARGE SCALE GENOMIC DNA]</scope>
    <source>
        <strain evidence="7">CECT 8482</strain>
    </source>
</reference>
<evidence type="ECO:0000256" key="4">
    <source>
        <dbReference type="ARBA" id="ARBA00022833"/>
    </source>
</evidence>
<dbReference type="InterPro" id="IPR036866">
    <property type="entry name" value="RibonucZ/Hydroxyglut_hydro"/>
</dbReference>
<dbReference type="SUPFAM" id="SSF56281">
    <property type="entry name" value="Metallo-hydrolase/oxidoreductase"/>
    <property type="match status" value="1"/>
</dbReference>
<keyword evidence="4" id="KW-0862">Zinc</keyword>
<evidence type="ECO:0000259" key="5">
    <source>
        <dbReference type="Pfam" id="PF00753"/>
    </source>
</evidence>
<keyword evidence="2" id="KW-0479">Metal-binding</keyword>
<proteinExistence type="inferred from homology"/>
<dbReference type="EMBL" id="JAUFRC010000001">
    <property type="protein sequence ID" value="MDN3710931.1"/>
    <property type="molecule type" value="Genomic_DNA"/>
</dbReference>
<accession>A0ABT8D4S0</accession>
<keyword evidence="7" id="KW-1185">Reference proteome</keyword>
<dbReference type="PANTHER" id="PTHR42978:SF6">
    <property type="entry name" value="QUORUM-QUENCHING LACTONASE YTNP-RELATED"/>
    <property type="match status" value="1"/>
</dbReference>
<dbReference type="PANTHER" id="PTHR42978">
    <property type="entry name" value="QUORUM-QUENCHING LACTONASE YTNP-RELATED-RELATED"/>
    <property type="match status" value="1"/>
</dbReference>
<gene>
    <name evidence="6" type="ORF">QWZ10_02240</name>
</gene>
<dbReference type="Gene3D" id="3.60.15.10">
    <property type="entry name" value="Ribonuclease Z/Hydroxyacylglutathione hydrolase-like"/>
    <property type="match status" value="1"/>
</dbReference>
<protein>
    <submittedName>
        <fullName evidence="6">MBL fold metallo-hydrolase</fullName>
    </submittedName>
</protein>
<evidence type="ECO:0000313" key="7">
    <source>
        <dbReference type="Proteomes" id="UP001243846"/>
    </source>
</evidence>
<evidence type="ECO:0000313" key="6">
    <source>
        <dbReference type="EMBL" id="MDN3710931.1"/>
    </source>
</evidence>
<evidence type="ECO:0000256" key="3">
    <source>
        <dbReference type="ARBA" id="ARBA00022801"/>
    </source>
</evidence>
<comment type="similarity">
    <text evidence="1">Belongs to the metallo-beta-lactamase superfamily.</text>
</comment>
<evidence type="ECO:0000256" key="2">
    <source>
        <dbReference type="ARBA" id="ARBA00022723"/>
    </source>
</evidence>
<comment type="caution">
    <text evidence="6">The sequence shown here is derived from an EMBL/GenBank/DDBJ whole genome shotgun (WGS) entry which is preliminary data.</text>
</comment>
<feature type="domain" description="Metallo-beta-lactamase" evidence="5">
    <location>
        <begin position="3"/>
        <end position="94"/>
    </location>
</feature>
<organism evidence="6 7">
    <name type="scientific">Paracoccus cavernae</name>
    <dbReference type="NCBI Taxonomy" id="1571207"/>
    <lineage>
        <taxon>Bacteria</taxon>
        <taxon>Pseudomonadati</taxon>
        <taxon>Pseudomonadota</taxon>
        <taxon>Alphaproteobacteria</taxon>
        <taxon>Rhodobacterales</taxon>
        <taxon>Paracoccaceae</taxon>
        <taxon>Paracoccus</taxon>
    </lineage>
</organism>
<dbReference type="InterPro" id="IPR051013">
    <property type="entry name" value="MBL_superfamily_lactonases"/>
</dbReference>
<name>A0ABT8D4S0_9RHOB</name>
<dbReference type="Proteomes" id="UP001243846">
    <property type="component" value="Unassembled WGS sequence"/>
</dbReference>